<accession>A0A9Q9UW29</accession>
<evidence type="ECO:0000313" key="1">
    <source>
        <dbReference type="EMBL" id="WAN69421.1"/>
    </source>
</evidence>
<reference evidence="1" key="2">
    <citation type="submission" date="2022-10" db="EMBL/GenBank/DDBJ databases">
        <authorList>
            <person name="Ngo T.-E."/>
        </authorList>
    </citation>
    <scope>NUCLEOTIDE SEQUENCE</scope>
    <source>
        <strain evidence="1">JHB</strain>
    </source>
</reference>
<dbReference type="Proteomes" id="UP000176944">
    <property type="component" value="Chromosome"/>
</dbReference>
<reference evidence="1" key="1">
    <citation type="journal article" date="2017" name="Proc. Natl. Acad. Sci. U.S.A.">
        <title>Comparative genomics uncovers the prolific and distinctive metabolic potential of the cyanobacterial genus Moorea.</title>
        <authorList>
            <person name="Leao T."/>
            <person name="Castelao G."/>
            <person name="Korobeynikov A."/>
            <person name="Monroe E.A."/>
            <person name="Podell S."/>
            <person name="Glukhov E."/>
            <person name="Allen E.E."/>
            <person name="Gerwick W.H."/>
            <person name="Gerwick L."/>
        </authorList>
    </citation>
    <scope>NUCLEOTIDE SEQUENCE</scope>
    <source>
        <strain evidence="1">JHB</strain>
    </source>
</reference>
<sequence length="72" mass="7808">MGETPCSLAASLYKNLPISPSPHLPTLPSLPSLPTLLPRFPIPDSRFPFPSWEGLGVGSDSRFPIPDSLCYK</sequence>
<gene>
    <name evidence="1" type="ORF">BJP36_35615</name>
</gene>
<proteinExistence type="predicted"/>
<dbReference type="EMBL" id="CP017708">
    <property type="protein sequence ID" value="WAN69421.1"/>
    <property type="molecule type" value="Genomic_DNA"/>
</dbReference>
<protein>
    <submittedName>
        <fullName evidence="1">Uncharacterized protein</fullName>
    </submittedName>
</protein>
<organism evidence="1">
    <name type="scientific">Moorena producens (strain JHB)</name>
    <dbReference type="NCBI Taxonomy" id="1454205"/>
    <lineage>
        <taxon>Bacteria</taxon>
        <taxon>Bacillati</taxon>
        <taxon>Cyanobacteriota</taxon>
        <taxon>Cyanophyceae</taxon>
        <taxon>Coleofasciculales</taxon>
        <taxon>Coleofasciculaceae</taxon>
        <taxon>Moorena</taxon>
    </lineage>
</organism>
<name>A0A9Q9UW29_MOOP1</name>
<dbReference type="AlphaFoldDB" id="A0A9Q9UW29"/>